<dbReference type="PANTHER" id="PTHR35687:SF1">
    <property type="entry name" value="OS07G0516700 PROTEIN"/>
    <property type="match status" value="1"/>
</dbReference>
<accession>A0AAV0NNR9</accession>
<evidence type="ECO:0000313" key="1">
    <source>
        <dbReference type="EMBL" id="CAI0460270.1"/>
    </source>
</evidence>
<name>A0AAV0NNR9_9ROSI</name>
<dbReference type="AlphaFoldDB" id="A0AAV0NNR9"/>
<dbReference type="PANTHER" id="PTHR35687">
    <property type="entry name" value="OS07G0516700 PROTEIN"/>
    <property type="match status" value="1"/>
</dbReference>
<gene>
    <name evidence="1" type="ORF">LITE_LOCUS34402</name>
</gene>
<keyword evidence="2" id="KW-1185">Reference proteome</keyword>
<dbReference type="Proteomes" id="UP001154282">
    <property type="component" value="Unassembled WGS sequence"/>
</dbReference>
<proteinExistence type="predicted"/>
<comment type="caution">
    <text evidence="1">The sequence shown here is derived from an EMBL/GenBank/DDBJ whole genome shotgun (WGS) entry which is preliminary data.</text>
</comment>
<dbReference type="EMBL" id="CAMGYJ010000008">
    <property type="protein sequence ID" value="CAI0460270.1"/>
    <property type="molecule type" value="Genomic_DNA"/>
</dbReference>
<protein>
    <submittedName>
        <fullName evidence="1">Uncharacterized protein</fullName>
    </submittedName>
</protein>
<reference evidence="1" key="1">
    <citation type="submission" date="2022-08" db="EMBL/GenBank/DDBJ databases">
        <authorList>
            <person name="Gutierrez-Valencia J."/>
        </authorList>
    </citation>
    <scope>NUCLEOTIDE SEQUENCE</scope>
</reference>
<sequence length="178" mass="20044">MNRRCSNYSKLDKEDPEEVLHRRAQSLIYKVMQRADHSRRSASFCQIKLCKLKVRIGKRLKKLRKSVVLSMSAARLRIYRMITIQWKRLFGGRSITSGGGGALPAVAAVVSIFPKPCSRAPPTPNPSRPLGVVDGETLGWITLLANFFFLGKRCLLINNPPITKFPLYSTKFPLNSTL</sequence>
<evidence type="ECO:0000313" key="2">
    <source>
        <dbReference type="Proteomes" id="UP001154282"/>
    </source>
</evidence>
<organism evidence="1 2">
    <name type="scientific">Linum tenue</name>
    <dbReference type="NCBI Taxonomy" id="586396"/>
    <lineage>
        <taxon>Eukaryota</taxon>
        <taxon>Viridiplantae</taxon>
        <taxon>Streptophyta</taxon>
        <taxon>Embryophyta</taxon>
        <taxon>Tracheophyta</taxon>
        <taxon>Spermatophyta</taxon>
        <taxon>Magnoliopsida</taxon>
        <taxon>eudicotyledons</taxon>
        <taxon>Gunneridae</taxon>
        <taxon>Pentapetalae</taxon>
        <taxon>rosids</taxon>
        <taxon>fabids</taxon>
        <taxon>Malpighiales</taxon>
        <taxon>Linaceae</taxon>
        <taxon>Linum</taxon>
    </lineage>
</organism>